<comment type="similarity">
    <text evidence="1">Belongs to the free Met sulfoxide reductase family.</text>
</comment>
<evidence type="ECO:0000313" key="4">
    <source>
        <dbReference type="Proteomes" id="UP000177328"/>
    </source>
</evidence>
<gene>
    <name evidence="3" type="ORF">A3D25_05865</name>
</gene>
<dbReference type="GO" id="GO:0005829">
    <property type="term" value="C:cytosol"/>
    <property type="evidence" value="ECO:0007669"/>
    <property type="project" value="TreeGrafter"/>
</dbReference>
<dbReference type="FunFam" id="3.30.450.40:FF:000008">
    <property type="entry name" value="GAF domain-containing proteins"/>
    <property type="match status" value="1"/>
</dbReference>
<dbReference type="GO" id="GO:0033745">
    <property type="term" value="F:L-methionine-(R)-S-oxide reductase activity"/>
    <property type="evidence" value="ECO:0007669"/>
    <property type="project" value="TreeGrafter"/>
</dbReference>
<sequence length="169" mass="19101">MEKIIRSKKIIAYKKALKEIDAILAGEEHPILKMSTINCLLKENLPYFFWTGFYLVHKGELVVGPYQGTLGCLHISFGKGVCGTAAQQRKTQLVPDVEKFPGHIACDSRSRSEIVVPVFDTKHQLIAVFDADSTKLAAFDEIDQKYLEKLLNEHFTKKSHKKRSKTTGH</sequence>
<proteinExistence type="inferred from homology"/>
<accession>A0A1F5KIM4</accession>
<dbReference type="PROSITE" id="PS01320">
    <property type="entry name" value="UPF0067"/>
    <property type="match status" value="1"/>
</dbReference>
<dbReference type="PANTHER" id="PTHR21021:SF15">
    <property type="entry name" value="FREE METHIONINE-R-SULFOXIDE REDUCTASE"/>
    <property type="match status" value="1"/>
</dbReference>
<dbReference type="Pfam" id="PF13185">
    <property type="entry name" value="GAF_2"/>
    <property type="match status" value="1"/>
</dbReference>
<dbReference type="EMBL" id="MFDD01000007">
    <property type="protein sequence ID" value="OGE40655.1"/>
    <property type="molecule type" value="Genomic_DNA"/>
</dbReference>
<protein>
    <submittedName>
        <fullName evidence="3">Diguanylate phosphodiesterase</fullName>
    </submittedName>
</protein>
<evidence type="ECO:0000259" key="2">
    <source>
        <dbReference type="Pfam" id="PF13185"/>
    </source>
</evidence>
<dbReference type="AlphaFoldDB" id="A0A1F5KIM4"/>
<organism evidence="3 4">
    <name type="scientific">Candidatus Daviesbacteria bacterium RIFCSPHIGHO2_02_FULL_43_12</name>
    <dbReference type="NCBI Taxonomy" id="1797776"/>
    <lineage>
        <taxon>Bacteria</taxon>
        <taxon>Candidatus Daviesiibacteriota</taxon>
    </lineage>
</organism>
<dbReference type="InterPro" id="IPR000614">
    <property type="entry name" value="FRMsr_CS"/>
</dbReference>
<evidence type="ECO:0000313" key="3">
    <source>
        <dbReference type="EMBL" id="OGE40655.1"/>
    </source>
</evidence>
<dbReference type="SUPFAM" id="SSF55781">
    <property type="entry name" value="GAF domain-like"/>
    <property type="match status" value="1"/>
</dbReference>
<evidence type="ECO:0000256" key="1">
    <source>
        <dbReference type="ARBA" id="ARBA00038454"/>
    </source>
</evidence>
<comment type="caution">
    <text evidence="3">The sequence shown here is derived from an EMBL/GenBank/DDBJ whole genome shotgun (WGS) entry which is preliminary data.</text>
</comment>
<dbReference type="InterPro" id="IPR051330">
    <property type="entry name" value="Phosphatase_reg/MetRdx"/>
</dbReference>
<dbReference type="InterPro" id="IPR029016">
    <property type="entry name" value="GAF-like_dom_sf"/>
</dbReference>
<reference evidence="3 4" key="1">
    <citation type="journal article" date="2016" name="Nat. Commun.">
        <title>Thousands of microbial genomes shed light on interconnected biogeochemical processes in an aquifer system.</title>
        <authorList>
            <person name="Anantharaman K."/>
            <person name="Brown C.T."/>
            <person name="Hug L.A."/>
            <person name="Sharon I."/>
            <person name="Castelle C.J."/>
            <person name="Probst A.J."/>
            <person name="Thomas B.C."/>
            <person name="Singh A."/>
            <person name="Wilkins M.J."/>
            <person name="Karaoz U."/>
            <person name="Brodie E.L."/>
            <person name="Williams K.H."/>
            <person name="Hubbard S.S."/>
            <person name="Banfield J.F."/>
        </authorList>
    </citation>
    <scope>NUCLEOTIDE SEQUENCE [LARGE SCALE GENOMIC DNA]</scope>
</reference>
<dbReference type="Proteomes" id="UP000177328">
    <property type="component" value="Unassembled WGS sequence"/>
</dbReference>
<dbReference type="Gene3D" id="3.30.450.40">
    <property type="match status" value="1"/>
</dbReference>
<feature type="domain" description="GAF" evidence="2">
    <location>
        <begin position="59"/>
        <end position="151"/>
    </location>
</feature>
<dbReference type="InterPro" id="IPR003018">
    <property type="entry name" value="GAF"/>
</dbReference>
<name>A0A1F5KIM4_9BACT</name>
<dbReference type="PANTHER" id="PTHR21021">
    <property type="entry name" value="GAF/PUTATIVE CYTOSKELETAL PROTEIN"/>
    <property type="match status" value="1"/>
</dbReference>